<dbReference type="PROSITE" id="PS51704">
    <property type="entry name" value="GP_PDE"/>
    <property type="match status" value="2"/>
</dbReference>
<organism evidence="2 3">
    <name type="scientific">Phocaeicola dorei</name>
    <dbReference type="NCBI Taxonomy" id="357276"/>
    <lineage>
        <taxon>Bacteria</taxon>
        <taxon>Pseudomonadati</taxon>
        <taxon>Bacteroidota</taxon>
        <taxon>Bacteroidia</taxon>
        <taxon>Bacteroidales</taxon>
        <taxon>Bacteroidaceae</taxon>
        <taxon>Phocaeicola</taxon>
    </lineage>
</organism>
<evidence type="ECO:0000313" key="2">
    <source>
        <dbReference type="EMBL" id="GKH80972.1"/>
    </source>
</evidence>
<dbReference type="GO" id="GO:0008889">
    <property type="term" value="F:glycerophosphodiester phosphodiesterase activity"/>
    <property type="evidence" value="ECO:0007669"/>
    <property type="project" value="TreeGrafter"/>
</dbReference>
<dbReference type="Gene3D" id="3.20.20.190">
    <property type="entry name" value="Phosphatidylinositol (PI) phosphodiesterase"/>
    <property type="match status" value="2"/>
</dbReference>
<dbReference type="CDD" id="cd08566">
    <property type="entry name" value="GDPD_AtGDE_like"/>
    <property type="match status" value="2"/>
</dbReference>
<dbReference type="GO" id="GO:0006644">
    <property type="term" value="P:phospholipid metabolic process"/>
    <property type="evidence" value="ECO:0007669"/>
    <property type="project" value="TreeGrafter"/>
</dbReference>
<dbReference type="InterPro" id="IPR032160">
    <property type="entry name" value="DUF4996"/>
</dbReference>
<dbReference type="AlphaFoldDB" id="A0AA37KJ03"/>
<proteinExistence type="predicted"/>
<evidence type="ECO:0000259" key="1">
    <source>
        <dbReference type="PROSITE" id="PS51704"/>
    </source>
</evidence>
<dbReference type="InterPro" id="IPR017946">
    <property type="entry name" value="PLC-like_Pdiesterase_TIM-brl"/>
</dbReference>
<dbReference type="GO" id="GO:0070291">
    <property type="term" value="P:N-acylethanolamine metabolic process"/>
    <property type="evidence" value="ECO:0007669"/>
    <property type="project" value="TreeGrafter"/>
</dbReference>
<dbReference type="EMBL" id="BQOB01000001">
    <property type="protein sequence ID" value="GKH80972.1"/>
    <property type="molecule type" value="Genomic_DNA"/>
</dbReference>
<feature type="domain" description="GP-PDE" evidence="1">
    <location>
        <begin position="18"/>
        <end position="272"/>
    </location>
</feature>
<reference evidence="2" key="1">
    <citation type="submission" date="2022-01" db="EMBL/GenBank/DDBJ databases">
        <title>Novel bile acid biosynthetic pathways are enriched in the microbiome of centenarians.</title>
        <authorList>
            <person name="Sato Y."/>
            <person name="Atarashi K."/>
            <person name="Plichta R.D."/>
            <person name="Arai Y."/>
            <person name="Sasajima S."/>
            <person name="Kearney M.S."/>
            <person name="Suda W."/>
            <person name="Takeshita K."/>
            <person name="Sasaki T."/>
            <person name="Okamoto S."/>
            <person name="Skelly N.A."/>
            <person name="Okamura Y."/>
            <person name="Vlamakis H."/>
            <person name="Li Y."/>
            <person name="Tanoue T."/>
            <person name="Takei H."/>
            <person name="Nittono H."/>
            <person name="Narushima S."/>
            <person name="Irie J."/>
            <person name="Itoh H."/>
            <person name="Moriya K."/>
            <person name="Sugiura Y."/>
            <person name="Suematsu M."/>
            <person name="Moritoki N."/>
            <person name="Shibata S."/>
            <person name="Littman R.D."/>
            <person name="Fischbach A.M."/>
            <person name="Uwamino Y."/>
            <person name="Inoue T."/>
            <person name="Honda A."/>
            <person name="Hattori M."/>
            <person name="Murai T."/>
            <person name="Xavier J.R."/>
            <person name="Hirose N."/>
            <person name="Honda K."/>
        </authorList>
    </citation>
    <scope>NUCLEOTIDE SEQUENCE</scope>
    <source>
        <strain evidence="2">CE91-St7</strain>
    </source>
</reference>
<dbReference type="GO" id="GO:0005886">
    <property type="term" value="C:plasma membrane"/>
    <property type="evidence" value="ECO:0007669"/>
    <property type="project" value="TreeGrafter"/>
</dbReference>
<dbReference type="GO" id="GO:0006580">
    <property type="term" value="P:ethanolamine metabolic process"/>
    <property type="evidence" value="ECO:0007669"/>
    <property type="project" value="TreeGrafter"/>
</dbReference>
<feature type="domain" description="GP-PDE" evidence="1">
    <location>
        <begin position="297"/>
        <end position="549"/>
    </location>
</feature>
<sequence length="555" mass="62937">MAQVFPSRAQALYEEGKVSVISHRGDWRNTPENSIRAIQNCIDLGVNMVEIDIKKTKDNELILLHDKTLDRTTTGKGLPQDYTLAEIKQMRLRNGAGVATSHQIPTLEEAMIVAKGKIWVNIDKGYDYFDLVEKVLEKTGTTQQVLIKAGLPYQKVVAENKAVLDKLFFMPIIDMANPDAMTMVEEYIKNMQPKAFEVCFTQIDQALQNVLDRIQKSGSKVWINTLWPSLCAGLNDDRAVEENQQDSIWGKVIEMGASFIQTDRPKELVNYLRNQGKSVNTAGYIRKKLMDRDQHYVHVVSHRGDWKQFPENSLDAINSIIQMGGDVVEIDVQRTKDGQLILMHDERLDRTTNGKGLIAETTFADIQKLFLKDHNGNVTQHKVPTLKEVLLMSKGRIMLNLDKADRFFEQVVALLQETGTTDIAILKGLQSIEEINNRLGVHLDSIIFMPMVRMDNDDAEQRITSFVNEMAPVVFEVGYQKSDNPLPLKAKKLVARKSLLWYNSLKGRNGNHDDVVSKADPDAGYGYLIDKLGARMIQTDEPARLIEYLRSRDLH</sequence>
<dbReference type="Pfam" id="PF16387">
    <property type="entry name" value="DUF4996"/>
    <property type="match status" value="2"/>
</dbReference>
<evidence type="ECO:0000313" key="3">
    <source>
        <dbReference type="Proteomes" id="UP001055104"/>
    </source>
</evidence>
<dbReference type="Pfam" id="PF03009">
    <property type="entry name" value="GDPD"/>
    <property type="match status" value="1"/>
</dbReference>
<dbReference type="Proteomes" id="UP001055104">
    <property type="component" value="Unassembled WGS sequence"/>
</dbReference>
<dbReference type="KEGG" id="bdo:EL88_02735"/>
<gene>
    <name evidence="2" type="ORF">CE91St7_18560</name>
</gene>
<dbReference type="PANTHER" id="PTHR46320">
    <property type="entry name" value="GLYCEROPHOSPHODIESTER PHOSPHODIESTERASE 1"/>
    <property type="match status" value="1"/>
</dbReference>
<dbReference type="PANTHER" id="PTHR46320:SF1">
    <property type="entry name" value="GLYCEROPHOSPHODIESTER PHOSPHODIESTERASE 1"/>
    <property type="match status" value="1"/>
</dbReference>
<accession>A0AA37KJ03</accession>
<name>A0AA37KJ03_9BACT</name>
<comment type="caution">
    <text evidence="2">The sequence shown here is derived from an EMBL/GenBank/DDBJ whole genome shotgun (WGS) entry which is preliminary data.</text>
</comment>
<dbReference type="SUPFAM" id="SSF51695">
    <property type="entry name" value="PLC-like phosphodiesterases"/>
    <property type="match status" value="2"/>
</dbReference>
<dbReference type="InterPro" id="IPR030395">
    <property type="entry name" value="GP_PDE_dom"/>
</dbReference>
<protein>
    <recommendedName>
        <fullName evidence="1">GP-PDE domain-containing protein</fullName>
    </recommendedName>
</protein>